<feature type="transmembrane region" description="Helical" evidence="7">
    <location>
        <begin position="142"/>
        <end position="166"/>
    </location>
</feature>
<dbReference type="OrthoDB" id="9607at2"/>
<dbReference type="SUPFAM" id="SSF103473">
    <property type="entry name" value="MFS general substrate transporter"/>
    <property type="match status" value="1"/>
</dbReference>
<feature type="transmembrane region" description="Helical" evidence="7">
    <location>
        <begin position="48"/>
        <end position="71"/>
    </location>
</feature>
<keyword evidence="3" id="KW-1003">Cell membrane</keyword>
<evidence type="ECO:0000256" key="4">
    <source>
        <dbReference type="ARBA" id="ARBA00022692"/>
    </source>
</evidence>
<keyword evidence="2" id="KW-0813">Transport</keyword>
<evidence type="ECO:0000256" key="3">
    <source>
        <dbReference type="ARBA" id="ARBA00022475"/>
    </source>
</evidence>
<dbReference type="RefSeq" id="WP_075399561.1">
    <property type="nucleotide sequence ID" value="NZ_MSDU01000050.1"/>
</dbReference>
<dbReference type="InterPro" id="IPR020846">
    <property type="entry name" value="MFS_dom"/>
</dbReference>
<keyword evidence="6 7" id="KW-0472">Membrane</keyword>
<gene>
    <name evidence="9" type="ORF">BTO30_15200</name>
</gene>
<feature type="transmembrane region" description="Helical" evidence="7">
    <location>
        <begin position="21"/>
        <end position="42"/>
    </location>
</feature>
<evidence type="ECO:0000256" key="7">
    <source>
        <dbReference type="SAM" id="Phobius"/>
    </source>
</evidence>
<feature type="transmembrane region" description="Helical" evidence="7">
    <location>
        <begin position="220"/>
        <end position="242"/>
    </location>
</feature>
<feature type="transmembrane region" description="Helical" evidence="7">
    <location>
        <begin position="374"/>
        <end position="393"/>
    </location>
</feature>
<feature type="transmembrane region" description="Helical" evidence="7">
    <location>
        <begin position="83"/>
        <end position="102"/>
    </location>
</feature>
<evidence type="ECO:0000256" key="1">
    <source>
        <dbReference type="ARBA" id="ARBA00004651"/>
    </source>
</evidence>
<dbReference type="Pfam" id="PF07690">
    <property type="entry name" value="MFS_1"/>
    <property type="match status" value="1"/>
</dbReference>
<proteinExistence type="predicted"/>
<evidence type="ECO:0000256" key="5">
    <source>
        <dbReference type="ARBA" id="ARBA00022989"/>
    </source>
</evidence>
<keyword evidence="4 7" id="KW-0812">Transmembrane</keyword>
<feature type="transmembrane region" description="Helical" evidence="7">
    <location>
        <begin position="172"/>
        <end position="191"/>
    </location>
</feature>
<dbReference type="AlphaFoldDB" id="A0A1Q8Q239"/>
<dbReference type="PANTHER" id="PTHR23517">
    <property type="entry name" value="RESISTANCE PROTEIN MDTM, PUTATIVE-RELATED-RELATED"/>
    <property type="match status" value="1"/>
</dbReference>
<name>A0A1Q8Q239_9BACI</name>
<evidence type="ECO:0000313" key="9">
    <source>
        <dbReference type="EMBL" id="OLN21375.1"/>
    </source>
</evidence>
<reference evidence="9 10" key="1">
    <citation type="submission" date="2016-12" db="EMBL/GenBank/DDBJ databases">
        <title>Domibacillus antri genome sequencing.</title>
        <authorList>
            <person name="Verma A."/>
            <person name="Krishnamurthi S."/>
        </authorList>
    </citation>
    <scope>NUCLEOTIDE SEQUENCE [LARGE SCALE GENOMIC DNA]</scope>
    <source>
        <strain evidence="9 10">XD80</strain>
    </source>
</reference>
<feature type="domain" description="Major facilitator superfamily (MFS) profile" evidence="8">
    <location>
        <begin position="17"/>
        <end position="397"/>
    </location>
</feature>
<dbReference type="InterPro" id="IPR011701">
    <property type="entry name" value="MFS"/>
</dbReference>
<comment type="caution">
    <text evidence="9">The sequence shown here is derived from an EMBL/GenBank/DDBJ whole genome shotgun (WGS) entry which is preliminary data.</text>
</comment>
<evidence type="ECO:0000259" key="8">
    <source>
        <dbReference type="PROSITE" id="PS50850"/>
    </source>
</evidence>
<dbReference type="STRING" id="1714264.BTO30_15200"/>
<dbReference type="EMBL" id="MSDU01000050">
    <property type="protein sequence ID" value="OLN21375.1"/>
    <property type="molecule type" value="Genomic_DNA"/>
</dbReference>
<sequence>MERHIEKDESSHVLLKDHINFLAAVFCFWFAVYIYAPVFGVYLQSVGFTYSAIGVILGAYGITQILLRFPLGILSDFLQNIRKLLLVGGFIMALISSLLLVFFESFTIILIARLLAGITASMWVMATVLYSHYFSADRASNAMGIMQFVTVATQFFSMAISGWLVHAFGWDFPFWIGAAASILGIFFAWNIKEVRRRSFTAPASTVHHIKETIKIPYLKLLTFLSLIAHAVLFITIFGFSPIYAADLRVEEQSFIWLTCAFFIPHALASLSLAFYQLNSRYNKVVLAVCFFVTAIFLAAVPFSSSLASLSSMHAVIGLALGFVFPILLSEVVQVSPAAYRMSAMGFFQSFYAIGIFLGPLLAGVIAEKAGLNDVFTFTGAASLFAAVLVFLLLRQRK</sequence>
<feature type="transmembrane region" description="Helical" evidence="7">
    <location>
        <begin position="284"/>
        <end position="302"/>
    </location>
</feature>
<dbReference type="InterPro" id="IPR050171">
    <property type="entry name" value="MFS_Transporters"/>
</dbReference>
<dbReference type="InterPro" id="IPR036259">
    <property type="entry name" value="MFS_trans_sf"/>
</dbReference>
<protein>
    <submittedName>
        <fullName evidence="9">MFS transporter</fullName>
    </submittedName>
</protein>
<dbReference type="GO" id="GO:0005886">
    <property type="term" value="C:plasma membrane"/>
    <property type="evidence" value="ECO:0007669"/>
    <property type="project" value="UniProtKB-SubCell"/>
</dbReference>
<dbReference type="PROSITE" id="PS50850">
    <property type="entry name" value="MFS"/>
    <property type="match status" value="1"/>
</dbReference>
<comment type="subcellular location">
    <subcellularLocation>
        <location evidence="1">Cell membrane</location>
        <topology evidence="1">Multi-pass membrane protein</topology>
    </subcellularLocation>
</comment>
<dbReference type="GO" id="GO:0022857">
    <property type="term" value="F:transmembrane transporter activity"/>
    <property type="evidence" value="ECO:0007669"/>
    <property type="project" value="InterPro"/>
</dbReference>
<dbReference type="Gene3D" id="1.20.1250.20">
    <property type="entry name" value="MFS general substrate transporter like domains"/>
    <property type="match status" value="1"/>
</dbReference>
<organism evidence="9 10">
    <name type="scientific">Domibacillus antri</name>
    <dbReference type="NCBI Taxonomy" id="1714264"/>
    <lineage>
        <taxon>Bacteria</taxon>
        <taxon>Bacillati</taxon>
        <taxon>Bacillota</taxon>
        <taxon>Bacilli</taxon>
        <taxon>Bacillales</taxon>
        <taxon>Bacillaceae</taxon>
        <taxon>Domibacillus</taxon>
    </lineage>
</organism>
<keyword evidence="5 7" id="KW-1133">Transmembrane helix</keyword>
<evidence type="ECO:0000256" key="6">
    <source>
        <dbReference type="ARBA" id="ARBA00023136"/>
    </source>
</evidence>
<feature type="transmembrane region" description="Helical" evidence="7">
    <location>
        <begin position="108"/>
        <end position="130"/>
    </location>
</feature>
<evidence type="ECO:0000313" key="10">
    <source>
        <dbReference type="Proteomes" id="UP000185568"/>
    </source>
</evidence>
<dbReference type="Proteomes" id="UP000185568">
    <property type="component" value="Unassembled WGS sequence"/>
</dbReference>
<feature type="transmembrane region" description="Helical" evidence="7">
    <location>
        <begin position="254"/>
        <end position="277"/>
    </location>
</feature>
<feature type="transmembrane region" description="Helical" evidence="7">
    <location>
        <begin position="314"/>
        <end position="332"/>
    </location>
</feature>
<feature type="transmembrane region" description="Helical" evidence="7">
    <location>
        <begin position="344"/>
        <end position="362"/>
    </location>
</feature>
<evidence type="ECO:0000256" key="2">
    <source>
        <dbReference type="ARBA" id="ARBA00022448"/>
    </source>
</evidence>
<keyword evidence="10" id="KW-1185">Reference proteome</keyword>
<accession>A0A1Q8Q239</accession>